<reference evidence="1 3" key="1">
    <citation type="submission" date="2014-06" db="EMBL/GenBank/DDBJ databases">
        <title>Genetic determinant of reutericyclin biosynthesis of Lactobacillus reuteri.</title>
        <authorList>
            <person name="Lin X."/>
            <person name="Duar R."/>
            <person name="Walter J."/>
            <person name="Gaenzle M."/>
        </authorList>
    </citation>
    <scope>NUCLEOTIDE SEQUENCE [LARGE SCALE GENOMIC DNA]</scope>
    <source>
        <strain evidence="1 3">LTH2584</strain>
    </source>
</reference>
<dbReference type="PATRIC" id="fig|1598.90.peg.508"/>
<name>A0A073JQW8_LIMRT</name>
<dbReference type="EMBL" id="WJMV01000003">
    <property type="protein sequence ID" value="MRG74554.1"/>
    <property type="molecule type" value="Genomic_DNA"/>
</dbReference>
<accession>A0A073JQW8</accession>
<evidence type="ECO:0000313" key="1">
    <source>
        <dbReference type="EMBL" id="KEK16099.1"/>
    </source>
</evidence>
<dbReference type="Proteomes" id="UP000027731">
    <property type="component" value="Unassembled WGS sequence"/>
</dbReference>
<dbReference type="Proteomes" id="UP000452188">
    <property type="component" value="Unassembled WGS sequence"/>
</dbReference>
<reference evidence="2 4" key="2">
    <citation type="submission" date="2019-11" db="EMBL/GenBank/DDBJ databases">
        <title>Draft genome sequence of 12 host-associated Lactobacillus reuteri rodent strains.</title>
        <authorList>
            <person name="Zhang S."/>
            <person name="Ozcam M."/>
            <person name="Van Pijkeren J.P."/>
        </authorList>
    </citation>
    <scope>NUCLEOTIDE SEQUENCE [LARGE SCALE GENOMIC DNA]</scope>
    <source>
        <strain evidence="2 4">6799jm-1</strain>
    </source>
</reference>
<dbReference type="EMBL" id="JOSX01000010">
    <property type="protein sequence ID" value="KEK16099.1"/>
    <property type="molecule type" value="Genomic_DNA"/>
</dbReference>
<evidence type="ECO:0000313" key="2">
    <source>
        <dbReference type="EMBL" id="MRG74554.1"/>
    </source>
</evidence>
<gene>
    <name evidence="2" type="ORF">GIX79_02005</name>
    <name evidence="1" type="ORF">LR3_08520</name>
</gene>
<comment type="caution">
    <text evidence="1">The sequence shown here is derived from an EMBL/GenBank/DDBJ whole genome shotgun (WGS) entry which is preliminary data.</text>
</comment>
<dbReference type="AlphaFoldDB" id="A0A073JQW8"/>
<organism evidence="1 3">
    <name type="scientific">Limosilactobacillus reuteri</name>
    <name type="common">Lactobacillus reuteri</name>
    <dbReference type="NCBI Taxonomy" id="1598"/>
    <lineage>
        <taxon>Bacteria</taxon>
        <taxon>Bacillati</taxon>
        <taxon>Bacillota</taxon>
        <taxon>Bacilli</taxon>
        <taxon>Lactobacillales</taxon>
        <taxon>Lactobacillaceae</taxon>
        <taxon>Limosilactobacillus</taxon>
    </lineage>
</organism>
<proteinExistence type="predicted"/>
<sequence length="117" mass="13737">MITVYYKDTKGNKVLLASAYDNNVDLFADAGERKKFFEQVPKNNYDQNIYIKLDGQEYRFRRDAEKELSQDNERRYKLTVFGCDPIMVNAEMKDALEKIWKGNSFSVESGPYVEPWS</sequence>
<evidence type="ECO:0000313" key="4">
    <source>
        <dbReference type="Proteomes" id="UP000452188"/>
    </source>
</evidence>
<evidence type="ECO:0000313" key="3">
    <source>
        <dbReference type="Proteomes" id="UP000027731"/>
    </source>
</evidence>
<dbReference type="RefSeq" id="WP_019253507.1">
    <property type="nucleotide sequence ID" value="NZ_JAVRDL010000003.1"/>
</dbReference>
<protein>
    <submittedName>
        <fullName evidence="1">Uncharacterized protein</fullName>
    </submittedName>
</protein>